<dbReference type="GO" id="GO:0034511">
    <property type="term" value="F:U3 snoRNA binding"/>
    <property type="evidence" value="ECO:0007669"/>
    <property type="project" value="TreeGrafter"/>
</dbReference>
<dbReference type="GO" id="GO:0030688">
    <property type="term" value="C:preribosome, small subunit precursor"/>
    <property type="evidence" value="ECO:0007669"/>
    <property type="project" value="TreeGrafter"/>
</dbReference>
<organism evidence="3 4">
    <name type="scientific">Thalictrum thalictroides</name>
    <name type="common">Rue-anemone</name>
    <name type="synonym">Anemone thalictroides</name>
    <dbReference type="NCBI Taxonomy" id="46969"/>
    <lineage>
        <taxon>Eukaryota</taxon>
        <taxon>Viridiplantae</taxon>
        <taxon>Streptophyta</taxon>
        <taxon>Embryophyta</taxon>
        <taxon>Tracheophyta</taxon>
        <taxon>Spermatophyta</taxon>
        <taxon>Magnoliopsida</taxon>
        <taxon>Ranunculales</taxon>
        <taxon>Ranunculaceae</taxon>
        <taxon>Thalictroideae</taxon>
        <taxon>Thalictrum</taxon>
    </lineage>
</organism>
<dbReference type="Pfam" id="PF08142">
    <property type="entry name" value="AARP2CN"/>
    <property type="match status" value="1"/>
</dbReference>
<dbReference type="EMBL" id="JABWDY010023441">
    <property type="protein sequence ID" value="KAF5190910.1"/>
    <property type="molecule type" value="Genomic_DNA"/>
</dbReference>
<comment type="caution">
    <text evidence="3">The sequence shown here is derived from an EMBL/GenBank/DDBJ whole genome shotgun (WGS) entry which is preliminary data.</text>
</comment>
<dbReference type="InterPro" id="IPR039761">
    <property type="entry name" value="Bms1/Tsr1"/>
</dbReference>
<gene>
    <name evidence="3" type="ORF">FRX31_019503</name>
</gene>
<dbReference type="GO" id="GO:0000462">
    <property type="term" value="P:maturation of SSU-rRNA from tricistronic rRNA transcript (SSU-rRNA, 5.8S rRNA, LSU-rRNA)"/>
    <property type="evidence" value="ECO:0007669"/>
    <property type="project" value="TreeGrafter"/>
</dbReference>
<accession>A0A7J6W323</accession>
<dbReference type="AlphaFoldDB" id="A0A7J6W323"/>
<dbReference type="PANTHER" id="PTHR12858:SF1">
    <property type="entry name" value="PRE-RRNA-PROCESSING PROTEIN TSR1 HOMOLOG"/>
    <property type="match status" value="1"/>
</dbReference>
<feature type="region of interest" description="Disordered" evidence="1">
    <location>
        <begin position="162"/>
        <end position="203"/>
    </location>
</feature>
<name>A0A7J6W323_THATH</name>
<feature type="non-terminal residue" evidence="3">
    <location>
        <position position="1"/>
    </location>
</feature>
<dbReference type="GO" id="GO:0003924">
    <property type="term" value="F:GTPase activity"/>
    <property type="evidence" value="ECO:0007669"/>
    <property type="project" value="TreeGrafter"/>
</dbReference>
<feature type="domain" description="AARP2CN" evidence="2">
    <location>
        <begin position="4"/>
        <end position="78"/>
    </location>
</feature>
<reference evidence="3 4" key="1">
    <citation type="submission" date="2020-06" db="EMBL/GenBank/DDBJ databases">
        <title>Transcriptomic and genomic resources for Thalictrum thalictroides and T. hernandezii: Facilitating candidate gene discovery in an emerging model plant lineage.</title>
        <authorList>
            <person name="Arias T."/>
            <person name="Riano-Pachon D.M."/>
            <person name="Di Stilio V.S."/>
        </authorList>
    </citation>
    <scope>NUCLEOTIDE SEQUENCE [LARGE SCALE GENOMIC DNA]</scope>
    <source>
        <strain evidence="4">cv. WT478/WT964</strain>
        <tissue evidence="3">Leaves</tissue>
    </source>
</reference>
<sequence length="229" mass="25590">FMFLFKEQRITAPHWRSQRPYLMAQEVDLVADGGNPGTCTLLLSGYLRARSLSVNQLVHVSGAGDFQLCKIDILKDPCPLNVKKGKDLMDTDNLHDQVIHSLVPDPLKQEPLLFENVPDPLAGEQTWPTEAEMADAYELQKQKKKKRILPRGTSDYQAAWIVDDSGDEDSDSDDDRDDGMVLDGENGFSGHNVGNHSDFDDDEVSLDLRDSDEETEAGTAMVSFICIYE</sequence>
<evidence type="ECO:0000313" key="4">
    <source>
        <dbReference type="Proteomes" id="UP000554482"/>
    </source>
</evidence>
<evidence type="ECO:0000313" key="3">
    <source>
        <dbReference type="EMBL" id="KAF5190910.1"/>
    </source>
</evidence>
<protein>
    <submittedName>
        <fullName evidence="3">Pre-rRNA-processing protein TSR1-like protein</fullName>
    </submittedName>
</protein>
<evidence type="ECO:0000256" key="1">
    <source>
        <dbReference type="SAM" id="MobiDB-lite"/>
    </source>
</evidence>
<dbReference type="Proteomes" id="UP000554482">
    <property type="component" value="Unassembled WGS sequence"/>
</dbReference>
<dbReference type="OrthoDB" id="119302at2759"/>
<proteinExistence type="predicted"/>
<feature type="compositionally biased region" description="Acidic residues" evidence="1">
    <location>
        <begin position="164"/>
        <end position="177"/>
    </location>
</feature>
<dbReference type="GO" id="GO:0000479">
    <property type="term" value="P:endonucleolytic cleavage of tricistronic rRNA transcript (SSU-rRNA, 5.8S rRNA, LSU-rRNA)"/>
    <property type="evidence" value="ECO:0007669"/>
    <property type="project" value="TreeGrafter"/>
</dbReference>
<keyword evidence="4" id="KW-1185">Reference proteome</keyword>
<evidence type="ECO:0000259" key="2">
    <source>
        <dbReference type="SMART" id="SM00785"/>
    </source>
</evidence>
<dbReference type="GO" id="GO:0005525">
    <property type="term" value="F:GTP binding"/>
    <property type="evidence" value="ECO:0007669"/>
    <property type="project" value="TreeGrafter"/>
</dbReference>
<dbReference type="SMART" id="SM00785">
    <property type="entry name" value="AARP2CN"/>
    <property type="match status" value="1"/>
</dbReference>
<dbReference type="InterPro" id="IPR012948">
    <property type="entry name" value="AARP2CN"/>
</dbReference>
<dbReference type="PANTHER" id="PTHR12858">
    <property type="entry name" value="RIBOSOME BIOGENESIS PROTEIN"/>
    <property type="match status" value="1"/>
</dbReference>
<dbReference type="GO" id="GO:0005634">
    <property type="term" value="C:nucleus"/>
    <property type="evidence" value="ECO:0007669"/>
    <property type="project" value="InterPro"/>
</dbReference>